<sequence length="667" mass="69279">MEVGLVIGVLAVLTIAAATTFGPRFGVASPLILVVVGILVSLLPFVPAIELEPEWILAGVLPPLLYSASVSMPAMNFRREFGAIGGLSVLLVIVSSVLLGLFFAWVIPGLGLGWGIALGAIVSPTDAVATGIVKRAGVSPRVVAILEGESLLNDATALVLLRAAVAAAGASFTLGAVTLSFVYSVLVAVVFGGVVGWLNLVVRARVKDATVNTVISFTVPFLASIPAEALGASGLVAAVVAGLVTGSRAPRVLSPEHRLSDAQNWRTVELILEGLIFLTMGLELFGILQKVQSDHSGVAPAVGIAAGALLLTILVRAAFVAPLLTLLARRSKRGQRIRPRLEQLQEHLSDPEAVQRGIAQRIAQPGEQRALGAGSSGEGEAGGDAEVVDESGAGSGADVPAEPEQQPAAAAAGSAATVVPEPAFPDPAFPDPSFGDPSFGDPSFGDPSFGDPPSGDPGNRRPISAKQAERRRRRLARRGVPTVENLTRFGTRLRRLIADIEYFTGAPLGWREGTIVVWAGMRGAVTVAAAQSLPGSTPGRSVLVLIAFLVAAGSLLLQGGTLGLVLKAVKPAASDPEAERQERRRLMELLYDAAKTIPLPTTTERTPEAFAEHKRARLARLRAQRNALLDARDDGTFSADVLAGALSNLDADEISIDLKGDPTEATG</sequence>
<gene>
    <name evidence="13" type="ORF">BJ963_000112</name>
</gene>
<feature type="transmembrane region" description="Helical" evidence="11">
    <location>
        <begin position="270"/>
        <end position="289"/>
    </location>
</feature>
<dbReference type="EMBL" id="JACCBJ010000001">
    <property type="protein sequence ID" value="NYD72593.1"/>
    <property type="molecule type" value="Genomic_DNA"/>
</dbReference>
<keyword evidence="6" id="KW-0915">Sodium</keyword>
<dbReference type="Proteomes" id="UP000589620">
    <property type="component" value="Unassembled WGS sequence"/>
</dbReference>
<comment type="caution">
    <text evidence="13">The sequence shown here is derived from an EMBL/GenBank/DDBJ whole genome shotgun (WGS) entry which is preliminary data.</text>
</comment>
<evidence type="ECO:0000256" key="6">
    <source>
        <dbReference type="ARBA" id="ARBA00023053"/>
    </source>
</evidence>
<feature type="transmembrane region" description="Helical" evidence="11">
    <location>
        <begin position="112"/>
        <end position="133"/>
    </location>
</feature>
<keyword evidence="14" id="KW-1185">Reference proteome</keyword>
<feature type="transmembrane region" description="Helical" evidence="11">
    <location>
        <begin position="81"/>
        <end position="106"/>
    </location>
</feature>
<keyword evidence="2" id="KW-0813">Transport</keyword>
<evidence type="ECO:0000256" key="7">
    <source>
        <dbReference type="ARBA" id="ARBA00023065"/>
    </source>
</evidence>
<dbReference type="GO" id="GO:0015386">
    <property type="term" value="F:potassium:proton antiporter activity"/>
    <property type="evidence" value="ECO:0007669"/>
    <property type="project" value="TreeGrafter"/>
</dbReference>
<evidence type="ECO:0000256" key="2">
    <source>
        <dbReference type="ARBA" id="ARBA00022448"/>
    </source>
</evidence>
<dbReference type="PANTHER" id="PTHR10110:SF86">
    <property type="entry name" value="SODIUM_HYDROGEN EXCHANGER 7"/>
    <property type="match status" value="1"/>
</dbReference>
<dbReference type="GO" id="GO:0015385">
    <property type="term" value="F:sodium:proton antiporter activity"/>
    <property type="evidence" value="ECO:0007669"/>
    <property type="project" value="InterPro"/>
</dbReference>
<feature type="compositionally biased region" description="Low complexity" evidence="10">
    <location>
        <begin position="397"/>
        <end position="421"/>
    </location>
</feature>
<dbReference type="InterPro" id="IPR018422">
    <property type="entry name" value="Cation/H_exchanger_CPA1"/>
</dbReference>
<dbReference type="Pfam" id="PF00999">
    <property type="entry name" value="Na_H_Exchanger"/>
    <property type="match status" value="2"/>
</dbReference>
<organism evidence="13 14">
    <name type="scientific">Leifsonia soli</name>
    <dbReference type="NCBI Taxonomy" id="582665"/>
    <lineage>
        <taxon>Bacteria</taxon>
        <taxon>Bacillati</taxon>
        <taxon>Actinomycetota</taxon>
        <taxon>Actinomycetes</taxon>
        <taxon>Micrococcales</taxon>
        <taxon>Microbacteriaceae</taxon>
        <taxon>Leifsonia</taxon>
    </lineage>
</organism>
<reference evidence="13 14" key="1">
    <citation type="submission" date="2020-07" db="EMBL/GenBank/DDBJ databases">
        <title>Sequencing the genomes of 1000 actinobacteria strains.</title>
        <authorList>
            <person name="Klenk H.-P."/>
        </authorList>
    </citation>
    <scope>NUCLEOTIDE SEQUENCE [LARGE SCALE GENOMIC DNA]</scope>
    <source>
        <strain evidence="13 14">DSM 23871</strain>
    </source>
</reference>
<dbReference type="AlphaFoldDB" id="A0A852SV38"/>
<dbReference type="GO" id="GO:0005886">
    <property type="term" value="C:plasma membrane"/>
    <property type="evidence" value="ECO:0007669"/>
    <property type="project" value="UniProtKB-SubCell"/>
</dbReference>
<feature type="domain" description="Cation/H+ exchanger transmembrane" evidence="12">
    <location>
        <begin position="507"/>
        <end position="567"/>
    </location>
</feature>
<evidence type="ECO:0000313" key="14">
    <source>
        <dbReference type="Proteomes" id="UP000589620"/>
    </source>
</evidence>
<feature type="transmembrane region" description="Helical" evidence="11">
    <location>
        <begin position="181"/>
        <end position="202"/>
    </location>
</feature>
<feature type="transmembrane region" description="Helical" evidence="11">
    <location>
        <begin position="301"/>
        <end position="328"/>
    </location>
</feature>
<evidence type="ECO:0000256" key="11">
    <source>
        <dbReference type="SAM" id="Phobius"/>
    </source>
</evidence>
<evidence type="ECO:0000256" key="3">
    <source>
        <dbReference type="ARBA" id="ARBA00022475"/>
    </source>
</evidence>
<dbReference type="GO" id="GO:0098719">
    <property type="term" value="P:sodium ion import across plasma membrane"/>
    <property type="evidence" value="ECO:0007669"/>
    <property type="project" value="TreeGrafter"/>
</dbReference>
<keyword evidence="5 11" id="KW-1133">Transmembrane helix</keyword>
<dbReference type="InterPro" id="IPR006153">
    <property type="entry name" value="Cation/H_exchanger_TM"/>
</dbReference>
<dbReference type="PANTHER" id="PTHR10110">
    <property type="entry name" value="SODIUM/HYDROGEN EXCHANGER"/>
    <property type="match status" value="1"/>
</dbReference>
<keyword evidence="4 11" id="KW-0812">Transmembrane</keyword>
<comment type="subcellular location">
    <subcellularLocation>
        <location evidence="1">Cell membrane</location>
        <topology evidence="1">Multi-pass membrane protein</topology>
    </subcellularLocation>
</comment>
<dbReference type="Gene3D" id="6.10.140.1330">
    <property type="match status" value="1"/>
</dbReference>
<feature type="compositionally biased region" description="Low complexity" evidence="10">
    <location>
        <begin position="431"/>
        <end position="457"/>
    </location>
</feature>
<keyword evidence="3" id="KW-1003">Cell membrane</keyword>
<protein>
    <submittedName>
        <fullName evidence="13">CPA1 family monovalent cation:H+ antiporter</fullName>
    </submittedName>
</protein>
<dbReference type="RefSeq" id="WP_179453857.1">
    <property type="nucleotide sequence ID" value="NZ_BAAAPX010000001.1"/>
</dbReference>
<feature type="region of interest" description="Disordered" evidence="10">
    <location>
        <begin position="367"/>
        <end position="477"/>
    </location>
</feature>
<proteinExistence type="predicted"/>
<keyword evidence="8 11" id="KW-0472">Membrane</keyword>
<feature type="domain" description="Cation/H+ exchanger transmembrane" evidence="12">
    <location>
        <begin position="14"/>
        <end position="329"/>
    </location>
</feature>
<feature type="transmembrane region" description="Helical" evidence="11">
    <location>
        <begin position="28"/>
        <end position="46"/>
    </location>
</feature>
<accession>A0A852SV38</accession>
<keyword evidence="7" id="KW-0406">Ion transport</keyword>
<dbReference type="GO" id="GO:0051453">
    <property type="term" value="P:regulation of intracellular pH"/>
    <property type="evidence" value="ECO:0007669"/>
    <property type="project" value="TreeGrafter"/>
</dbReference>
<keyword evidence="9" id="KW-0739">Sodium transport</keyword>
<feature type="transmembrane region" description="Helical" evidence="11">
    <location>
        <begin position="231"/>
        <end position="249"/>
    </location>
</feature>
<evidence type="ECO:0000256" key="8">
    <source>
        <dbReference type="ARBA" id="ARBA00023136"/>
    </source>
</evidence>
<evidence type="ECO:0000256" key="4">
    <source>
        <dbReference type="ARBA" id="ARBA00022692"/>
    </source>
</evidence>
<name>A0A852SV38_9MICO</name>
<evidence type="ECO:0000313" key="13">
    <source>
        <dbReference type="EMBL" id="NYD72593.1"/>
    </source>
</evidence>
<evidence type="ECO:0000256" key="9">
    <source>
        <dbReference type="ARBA" id="ARBA00023201"/>
    </source>
</evidence>
<feature type="transmembrane region" description="Helical" evidence="11">
    <location>
        <begin position="542"/>
        <end position="566"/>
    </location>
</feature>
<evidence type="ECO:0000256" key="10">
    <source>
        <dbReference type="SAM" id="MobiDB-lite"/>
    </source>
</evidence>
<evidence type="ECO:0000259" key="12">
    <source>
        <dbReference type="Pfam" id="PF00999"/>
    </source>
</evidence>
<evidence type="ECO:0000256" key="5">
    <source>
        <dbReference type="ARBA" id="ARBA00022989"/>
    </source>
</evidence>
<evidence type="ECO:0000256" key="1">
    <source>
        <dbReference type="ARBA" id="ARBA00004651"/>
    </source>
</evidence>